<evidence type="ECO:0000256" key="6">
    <source>
        <dbReference type="ARBA" id="ARBA00023239"/>
    </source>
</evidence>
<reference evidence="11" key="1">
    <citation type="submission" date="2020-06" db="EMBL/GenBank/DDBJ databases">
        <authorList>
            <consortium name="Plant Systems Biology data submission"/>
        </authorList>
    </citation>
    <scope>NUCLEOTIDE SEQUENCE</scope>
    <source>
        <strain evidence="11">D6</strain>
    </source>
</reference>
<dbReference type="InterPro" id="IPR050401">
    <property type="entry name" value="Cyclic_nucleotide_synthase"/>
</dbReference>
<dbReference type="InterPro" id="IPR003607">
    <property type="entry name" value="HD/PDEase_dom"/>
</dbReference>
<feature type="region of interest" description="Disordered" evidence="7">
    <location>
        <begin position="615"/>
        <end position="637"/>
    </location>
</feature>
<dbReference type="GO" id="GO:0007168">
    <property type="term" value="P:receptor guanylyl cyclase signaling pathway"/>
    <property type="evidence" value="ECO:0007669"/>
    <property type="project" value="TreeGrafter"/>
</dbReference>
<evidence type="ECO:0000256" key="3">
    <source>
        <dbReference type="ARBA" id="ARBA00022741"/>
    </source>
</evidence>
<sequence>MMQPSIRRGSHVIRNSIRNSALGRALPFGSKEMRTNDQMAEVGEESGDDSDEDSFQSMSSSSGGGDDDFMGTSGRRQSRHMSTMGTSGLSKSMVKLHNEGDKAVQRSKYIIMLVLLAICSVVVGMTYVFLAQERELDFSFGFENLAKEMLYRVNVRTSTMETTFRSLASGVTSYATEHNETWPFMTMPNWNARALNTHQLSHAVGLGMSPIVQGTNITEWENYSVQASQVWMDAARPFQQQTGALVATINRDKQQPMLMPESPNTYPAVTDYVYHYADDGVKLSVPPSVPQVIPVWQLAPAPLYNATIINFDMLNQTVLANALERVMQTRQVVLTPAFPEVDLFWKGAIPPASALDADPTTQQQPVSVFLQPIFETVTHSGSTEAAATTSTVISSDASLQQEDAVVTSEPPIVGILQGVVPWHAYLDRAVANPDIRGLHVVMEWIATEPCAGLTTPQPTDDQIHHTFTYRVDGKKASFMGYGDLHEAVYEDMVETMDFIVPTNHQQRQSPNMTCPFGHYQLRAYPSEELYQTNYNPSTVNSWLYAFAVVAIFCIATMIFLSYDYLIQLRQNAVMDTAIRSNAIVTNLFPSNVRDRIMKEAEEQAQAEYEEYRRARKANRKRRLGRKKKSHESNATASAGPFGVVAKNQLKDFLNEGDGVNNRTSKASSQGESADGFDEEQGGPRITSKPIADLFPAATVLFADIVGFTAWSSVREPTQVFQLLETLYHHFDELANRRRVFKVETIGDCYVAVTGLPDPRPDHAVVMARFARDILTKMKDLCQRLELILGPDTGDLCLRIGLHSGAVTAGVLRGEKSRFQLFGDTVNTAARMESNGAPNKIHMSQDTARILHEAGKKWCKKRDDLVEAKGKGKMQTYWLQTGRAVNKRLSASVHMVDVPDITPALATMKSRRNLMMADTVGEVQKSQRNLAKAISKRKLSLGMVSPPGSRNNSMNMRKNSMNMMNNSSGQDGVAVMMDASSQRASIMRRASASKSKRQVAINSKKTSRLVRWNAEVLSRLLKQIMARRNAVEELGRIEADSSGETAAEDHTTGTDGGTDDTKPTTVPSDTSEDSSDIDFDRREVRTTVLEEVAEIIHLPTFDAEAARRQEDPFNINLSNEVKDQLLAFVSEIASMYRYNPFHNFEHASHVTMSVVKLLSRIVAPDAVVDLASSGDQLVKNMHDHTYGITSDPLTQFAVVLSALIHDLDHPGVPNATLVKEGTNLAALYKNKSVAEQNSVDLFWEVLMDDRYKELRSTICATKAEKKRFRQLIVNVVMATDIVDKELKDLRNGRWDKAFSDDKVLESPQDIRDDVNRKATIVIEHLIQASDVAHTMQHWHIYRKWNERFFEEMYNAYLEGRADKDPTEFWYKGEIGFFDFYIIPLAKKLKNCGVFGVSSDEYLNYAETNRKEWENKGQEVVKEYIAKFGRRDMEASQQSSATRSSPSEIGASGKLEEAPARAVEEAP</sequence>
<dbReference type="InterPro" id="IPR001054">
    <property type="entry name" value="A/G_cyclase"/>
</dbReference>
<comment type="subcellular location">
    <subcellularLocation>
        <location evidence="1">Membrane</location>
    </subcellularLocation>
</comment>
<dbReference type="GO" id="GO:0000166">
    <property type="term" value="F:nucleotide binding"/>
    <property type="evidence" value="ECO:0007669"/>
    <property type="project" value="UniProtKB-KW"/>
</dbReference>
<feature type="region of interest" description="Disordered" evidence="7">
    <location>
        <begin position="1429"/>
        <end position="1465"/>
    </location>
</feature>
<keyword evidence="11" id="KW-0675">Receptor</keyword>
<dbReference type="GO" id="GO:0004016">
    <property type="term" value="F:adenylate cyclase activity"/>
    <property type="evidence" value="ECO:0007669"/>
    <property type="project" value="TreeGrafter"/>
</dbReference>
<evidence type="ECO:0000313" key="12">
    <source>
        <dbReference type="Proteomes" id="UP001153069"/>
    </source>
</evidence>
<dbReference type="PANTHER" id="PTHR11920">
    <property type="entry name" value="GUANYLYL CYCLASE"/>
    <property type="match status" value="1"/>
</dbReference>
<evidence type="ECO:0000256" key="1">
    <source>
        <dbReference type="ARBA" id="ARBA00004370"/>
    </source>
</evidence>
<feature type="compositionally biased region" description="Basic and acidic residues" evidence="7">
    <location>
        <begin position="1452"/>
        <end position="1465"/>
    </location>
</feature>
<feature type="compositionally biased region" description="Acidic residues" evidence="7">
    <location>
        <begin position="42"/>
        <end position="54"/>
    </location>
</feature>
<protein>
    <submittedName>
        <fullName evidence="11">Receptor-type guanylate cyclase gcy</fullName>
    </submittedName>
</protein>
<keyword evidence="6" id="KW-0456">Lyase</keyword>
<dbReference type="GO" id="GO:0001653">
    <property type="term" value="F:peptide receptor activity"/>
    <property type="evidence" value="ECO:0007669"/>
    <property type="project" value="TreeGrafter"/>
</dbReference>
<dbReference type="SMART" id="SM00044">
    <property type="entry name" value="CYCc"/>
    <property type="match status" value="1"/>
</dbReference>
<evidence type="ECO:0000256" key="7">
    <source>
        <dbReference type="SAM" id="MobiDB-lite"/>
    </source>
</evidence>
<feature type="compositionally biased region" description="Basic residues" evidence="7">
    <location>
        <begin position="615"/>
        <end position="629"/>
    </location>
</feature>
<dbReference type="GO" id="GO:0005886">
    <property type="term" value="C:plasma membrane"/>
    <property type="evidence" value="ECO:0007669"/>
    <property type="project" value="TreeGrafter"/>
</dbReference>
<dbReference type="CDD" id="cd07302">
    <property type="entry name" value="CHD"/>
    <property type="match status" value="1"/>
</dbReference>
<dbReference type="Proteomes" id="UP001153069">
    <property type="component" value="Unassembled WGS sequence"/>
</dbReference>
<keyword evidence="2 8" id="KW-0812">Transmembrane</keyword>
<feature type="domain" description="Guanylate cyclase" evidence="9">
    <location>
        <begin position="698"/>
        <end position="832"/>
    </location>
</feature>
<evidence type="ECO:0000259" key="10">
    <source>
        <dbReference type="PROSITE" id="PS51845"/>
    </source>
</evidence>
<evidence type="ECO:0000256" key="8">
    <source>
        <dbReference type="SAM" id="Phobius"/>
    </source>
</evidence>
<proteinExistence type="predicted"/>
<evidence type="ECO:0000256" key="5">
    <source>
        <dbReference type="ARBA" id="ARBA00023136"/>
    </source>
</evidence>
<dbReference type="Pfam" id="PF00233">
    <property type="entry name" value="PDEase_I"/>
    <property type="match status" value="1"/>
</dbReference>
<comment type="caution">
    <text evidence="11">The sequence shown here is derived from an EMBL/GenBank/DDBJ whole genome shotgun (WGS) entry which is preliminary data.</text>
</comment>
<gene>
    <name evidence="11" type="ORF">SEMRO_70_G038810.1</name>
</gene>
<keyword evidence="4 8" id="KW-1133">Transmembrane helix</keyword>
<name>A0A9N8DBJ6_9STRA</name>
<feature type="domain" description="PDEase" evidence="10">
    <location>
        <begin position="1058"/>
        <end position="1280"/>
    </location>
</feature>
<dbReference type="Pfam" id="PF00211">
    <property type="entry name" value="Guanylate_cyc"/>
    <property type="match status" value="1"/>
</dbReference>
<accession>A0A9N8DBJ6</accession>
<organism evidence="11 12">
    <name type="scientific">Seminavis robusta</name>
    <dbReference type="NCBI Taxonomy" id="568900"/>
    <lineage>
        <taxon>Eukaryota</taxon>
        <taxon>Sar</taxon>
        <taxon>Stramenopiles</taxon>
        <taxon>Ochrophyta</taxon>
        <taxon>Bacillariophyta</taxon>
        <taxon>Bacillariophyceae</taxon>
        <taxon>Bacillariophycidae</taxon>
        <taxon>Naviculales</taxon>
        <taxon>Naviculaceae</taxon>
        <taxon>Seminavis</taxon>
    </lineage>
</organism>
<evidence type="ECO:0000256" key="4">
    <source>
        <dbReference type="ARBA" id="ARBA00022989"/>
    </source>
</evidence>
<evidence type="ECO:0000313" key="11">
    <source>
        <dbReference type="EMBL" id="CAB9499837.1"/>
    </source>
</evidence>
<feature type="region of interest" description="Disordered" evidence="7">
    <location>
        <begin position="1035"/>
        <end position="1078"/>
    </location>
</feature>
<dbReference type="InterPro" id="IPR002073">
    <property type="entry name" value="PDEase_catalytic_dom"/>
</dbReference>
<dbReference type="InterPro" id="IPR036971">
    <property type="entry name" value="PDEase_catalytic_dom_sf"/>
</dbReference>
<feature type="region of interest" description="Disordered" evidence="7">
    <location>
        <begin position="655"/>
        <end position="684"/>
    </location>
</feature>
<dbReference type="InterPro" id="IPR029787">
    <property type="entry name" value="Nucleotide_cyclase"/>
</dbReference>
<feature type="transmembrane region" description="Helical" evidence="8">
    <location>
        <begin position="109"/>
        <end position="130"/>
    </location>
</feature>
<dbReference type="PROSITE" id="PS51845">
    <property type="entry name" value="PDEASE_I_2"/>
    <property type="match status" value="1"/>
</dbReference>
<dbReference type="PROSITE" id="PS50125">
    <property type="entry name" value="GUANYLATE_CYCLASE_2"/>
    <property type="match status" value="1"/>
</dbReference>
<feature type="compositionally biased region" description="Polar residues" evidence="7">
    <location>
        <begin position="660"/>
        <end position="671"/>
    </location>
</feature>
<dbReference type="SUPFAM" id="SSF55073">
    <property type="entry name" value="Nucleotide cyclase"/>
    <property type="match status" value="1"/>
</dbReference>
<keyword evidence="3" id="KW-0547">Nucleotide-binding</keyword>
<dbReference type="SMART" id="SM00471">
    <property type="entry name" value="HDc"/>
    <property type="match status" value="1"/>
</dbReference>
<feature type="region of interest" description="Disordered" evidence="7">
    <location>
        <begin position="24"/>
        <end position="87"/>
    </location>
</feature>
<dbReference type="GO" id="GO:0035556">
    <property type="term" value="P:intracellular signal transduction"/>
    <property type="evidence" value="ECO:0007669"/>
    <property type="project" value="InterPro"/>
</dbReference>
<dbReference type="OrthoDB" id="546632at2759"/>
<dbReference type="SUPFAM" id="SSF109604">
    <property type="entry name" value="HD-domain/PDEase-like"/>
    <property type="match status" value="1"/>
</dbReference>
<keyword evidence="12" id="KW-1185">Reference proteome</keyword>
<dbReference type="Gene3D" id="1.10.1300.10">
    <property type="entry name" value="3'5'-cyclic nucleotide phosphodiesterase, catalytic domain"/>
    <property type="match status" value="1"/>
</dbReference>
<dbReference type="GO" id="GO:0004114">
    <property type="term" value="F:3',5'-cyclic-nucleotide phosphodiesterase activity"/>
    <property type="evidence" value="ECO:0007669"/>
    <property type="project" value="InterPro"/>
</dbReference>
<dbReference type="GO" id="GO:0004383">
    <property type="term" value="F:guanylate cyclase activity"/>
    <property type="evidence" value="ECO:0007669"/>
    <property type="project" value="TreeGrafter"/>
</dbReference>
<dbReference type="PANTHER" id="PTHR11920:SF335">
    <property type="entry name" value="GUANYLATE CYCLASE"/>
    <property type="match status" value="1"/>
</dbReference>
<evidence type="ECO:0000259" key="9">
    <source>
        <dbReference type="PROSITE" id="PS50125"/>
    </source>
</evidence>
<evidence type="ECO:0000256" key="2">
    <source>
        <dbReference type="ARBA" id="ARBA00022692"/>
    </source>
</evidence>
<dbReference type="EMBL" id="CAICTM010000069">
    <property type="protein sequence ID" value="CAB9499837.1"/>
    <property type="molecule type" value="Genomic_DNA"/>
</dbReference>
<dbReference type="Gene3D" id="3.30.70.1230">
    <property type="entry name" value="Nucleotide cyclase"/>
    <property type="match status" value="1"/>
</dbReference>
<feature type="compositionally biased region" description="Low complexity" evidence="7">
    <location>
        <begin position="1433"/>
        <end position="1445"/>
    </location>
</feature>
<keyword evidence="5 8" id="KW-0472">Membrane</keyword>